<dbReference type="GeneID" id="92009863"/>
<evidence type="ECO:0000313" key="3">
    <source>
        <dbReference type="Proteomes" id="UP001430584"/>
    </source>
</evidence>
<evidence type="ECO:0000256" key="1">
    <source>
        <dbReference type="SAM" id="Phobius"/>
    </source>
</evidence>
<sequence length="317" mass="34655">MLEYQDFGSKASGAQSLFTIDRVSSQAFPFWLAKLIDTIWDLLVARGVQVVASALSYVVLSNALLGTIRLSPVPYRTFSAISINGPSVATVVALLRDLGRHSRRRAVFLSAYSALAIVYVLAMPTLLSTLAGYISTASAYVQVPDTNQYVPNSAFVPGFYYDGLPGVENGTCNSTCWTTDPNTKDGKYGYWDYLREHHTVEGCTFSRNETYEVAELAYDEFGASWGEPTGTATYNCNDTFTVDYASMSDAFLAALTNLTRETFNKFRSGTYCYGGRAYDDTTINANTECLPEVGAAGNSSSYRWGFSSMLSSIVLIV</sequence>
<dbReference type="Proteomes" id="UP001430584">
    <property type="component" value="Unassembled WGS sequence"/>
</dbReference>
<dbReference type="EMBL" id="JAJVCZ030000005">
    <property type="protein sequence ID" value="KAL0260033.1"/>
    <property type="molecule type" value="Genomic_DNA"/>
</dbReference>
<feature type="transmembrane region" description="Helical" evidence="1">
    <location>
        <begin position="107"/>
        <end position="134"/>
    </location>
</feature>
<accession>A0ABR3CHD0</accession>
<gene>
    <name evidence="2" type="ORF">SLS55_005778</name>
</gene>
<dbReference type="RefSeq" id="XP_066633062.1">
    <property type="nucleotide sequence ID" value="XM_066777220.1"/>
</dbReference>
<keyword evidence="1" id="KW-0812">Transmembrane</keyword>
<protein>
    <submittedName>
        <fullName evidence="2">Uncharacterized protein</fullName>
    </submittedName>
</protein>
<organism evidence="2 3">
    <name type="scientific">Diplodia seriata</name>
    <dbReference type="NCBI Taxonomy" id="420778"/>
    <lineage>
        <taxon>Eukaryota</taxon>
        <taxon>Fungi</taxon>
        <taxon>Dikarya</taxon>
        <taxon>Ascomycota</taxon>
        <taxon>Pezizomycotina</taxon>
        <taxon>Dothideomycetes</taxon>
        <taxon>Dothideomycetes incertae sedis</taxon>
        <taxon>Botryosphaeriales</taxon>
        <taxon>Botryosphaeriaceae</taxon>
        <taxon>Diplodia</taxon>
    </lineage>
</organism>
<name>A0ABR3CHD0_9PEZI</name>
<keyword evidence="1" id="KW-0472">Membrane</keyword>
<keyword evidence="3" id="KW-1185">Reference proteome</keyword>
<keyword evidence="1" id="KW-1133">Transmembrane helix</keyword>
<comment type="caution">
    <text evidence="2">The sequence shown here is derived from an EMBL/GenBank/DDBJ whole genome shotgun (WGS) entry which is preliminary data.</text>
</comment>
<reference evidence="2 3" key="1">
    <citation type="submission" date="2024-02" db="EMBL/GenBank/DDBJ databases">
        <title>De novo assembly and annotation of 12 fungi associated with fruit tree decline syndrome in Ontario, Canada.</title>
        <authorList>
            <person name="Sulman M."/>
            <person name="Ellouze W."/>
            <person name="Ilyukhin E."/>
        </authorList>
    </citation>
    <scope>NUCLEOTIDE SEQUENCE [LARGE SCALE GENOMIC DNA]</scope>
    <source>
        <strain evidence="2 3">FDS-637</strain>
    </source>
</reference>
<proteinExistence type="predicted"/>
<evidence type="ECO:0000313" key="2">
    <source>
        <dbReference type="EMBL" id="KAL0260033.1"/>
    </source>
</evidence>